<sequence>MQKFGMIALILSVTLFLTLGVGGKVNAAEGVYQVYVDGKLAAPKTIAKDNVTFVPYKDIMKAMGFQISYDSATKTIVASKRDTHIVYKGGDNKAFVNGKSKTMSKNPISADGTNYVPLRFLTESTGYKITKIDGNTHIIYVNDPFSDSSGGGTIPVTTKPPVSSNIILPYPTNNLTTEISTKKITEINDSKVAMVIMDTAQGSAVSLGDGVFVTNYHVIEGQKNGYLLDIKGNKYPIGGVISANKAADLALIKLSSKTTAWSSGEIGNPKELVKGDKVVAIGSPKGIQNTVSEGVISNIITTAGVGYIQISVPIDHGSSGGGLFNDKGQLVGITSMGRDDSNANLNYAVSIIGALPMIQEISGKEFNNITTSPLSSYPASSDTNGSIENDELGDILAGILDKSMTSIPGNIPLEDNWDYFVDEDGTIVLFNRVDVDGYQSYSKSFSYTKSTYQSWADGLGKIFYDKFPDKDINIMIYVEGFSRTYPTGFAPSEITAVDGGYEVTHIFIFIISGGKAIVRQ</sequence>
<dbReference type="EMBL" id="BMHY01000020">
    <property type="protein sequence ID" value="GGG88717.1"/>
    <property type="molecule type" value="Genomic_DNA"/>
</dbReference>
<proteinExistence type="predicted"/>
<dbReference type="InterPro" id="IPR001940">
    <property type="entry name" value="Peptidase_S1C"/>
</dbReference>
<keyword evidence="1" id="KW-0645">Protease</keyword>
<gene>
    <name evidence="3" type="ORF">GCM10010918_54170</name>
</gene>
<dbReference type="Pfam" id="PF07833">
    <property type="entry name" value="Cu_amine_oxidN1"/>
    <property type="match status" value="1"/>
</dbReference>
<keyword evidence="4" id="KW-1185">Reference proteome</keyword>
<evidence type="ECO:0000313" key="3">
    <source>
        <dbReference type="EMBL" id="GGG88717.1"/>
    </source>
</evidence>
<dbReference type="GO" id="GO:0004252">
    <property type="term" value="F:serine-type endopeptidase activity"/>
    <property type="evidence" value="ECO:0007669"/>
    <property type="project" value="InterPro"/>
</dbReference>
<dbReference type="PRINTS" id="PR00834">
    <property type="entry name" value="PROTEASES2C"/>
</dbReference>
<comment type="caution">
    <text evidence="3">The sequence shown here is derived from an EMBL/GenBank/DDBJ whole genome shotgun (WGS) entry which is preliminary data.</text>
</comment>
<feature type="domain" description="Copper amine oxidase-like N-terminal" evidence="2">
    <location>
        <begin position="41"/>
        <end position="135"/>
    </location>
</feature>
<dbReference type="Pfam" id="PF13365">
    <property type="entry name" value="Trypsin_2"/>
    <property type="match status" value="1"/>
</dbReference>
<dbReference type="Proteomes" id="UP000600247">
    <property type="component" value="Unassembled WGS sequence"/>
</dbReference>
<dbReference type="RefSeq" id="WP_229692419.1">
    <property type="nucleotide sequence ID" value="NZ_BMHY01000020.1"/>
</dbReference>
<dbReference type="Gene3D" id="3.30.457.10">
    <property type="entry name" value="Copper amine oxidase-like, N-terminal domain"/>
    <property type="match status" value="1"/>
</dbReference>
<evidence type="ECO:0000259" key="2">
    <source>
        <dbReference type="Pfam" id="PF07833"/>
    </source>
</evidence>
<keyword evidence="1" id="KW-0378">Hydrolase</keyword>
<evidence type="ECO:0000313" key="4">
    <source>
        <dbReference type="Proteomes" id="UP000600247"/>
    </source>
</evidence>
<dbReference type="SUPFAM" id="SSF50494">
    <property type="entry name" value="Trypsin-like serine proteases"/>
    <property type="match status" value="1"/>
</dbReference>
<name>A0A917HTH9_9BACL</name>
<dbReference type="PANTHER" id="PTHR22939:SF129">
    <property type="entry name" value="SERINE PROTEASE HTRA2, MITOCHONDRIAL"/>
    <property type="match status" value="1"/>
</dbReference>
<reference evidence="3 4" key="1">
    <citation type="journal article" date="2014" name="Int. J. Syst. Evol. Microbiol.">
        <title>Complete genome sequence of Corynebacterium casei LMG S-19264T (=DSM 44701T), isolated from a smear-ripened cheese.</title>
        <authorList>
            <consortium name="US DOE Joint Genome Institute (JGI-PGF)"/>
            <person name="Walter F."/>
            <person name="Albersmeier A."/>
            <person name="Kalinowski J."/>
            <person name="Ruckert C."/>
        </authorList>
    </citation>
    <scope>NUCLEOTIDE SEQUENCE [LARGE SCALE GENOMIC DNA]</scope>
    <source>
        <strain evidence="3 4">CGMCC 1.15286</strain>
    </source>
</reference>
<dbReference type="Gene3D" id="2.40.10.120">
    <property type="match status" value="1"/>
</dbReference>
<dbReference type="PANTHER" id="PTHR22939">
    <property type="entry name" value="SERINE PROTEASE FAMILY S1C HTRA-RELATED"/>
    <property type="match status" value="1"/>
</dbReference>
<dbReference type="AlphaFoldDB" id="A0A917HTH9"/>
<dbReference type="InterPro" id="IPR012854">
    <property type="entry name" value="Cu_amine_oxidase-like_N"/>
</dbReference>
<organism evidence="3 4">
    <name type="scientific">Paenibacillus radicis</name>
    <name type="common">ex Gao et al. 2016</name>
    <dbReference type="NCBI Taxonomy" id="1737354"/>
    <lineage>
        <taxon>Bacteria</taxon>
        <taxon>Bacillati</taxon>
        <taxon>Bacillota</taxon>
        <taxon>Bacilli</taxon>
        <taxon>Bacillales</taxon>
        <taxon>Paenibacillaceae</taxon>
        <taxon>Paenibacillus</taxon>
    </lineage>
</organism>
<dbReference type="InterPro" id="IPR009003">
    <property type="entry name" value="Peptidase_S1_PA"/>
</dbReference>
<keyword evidence="1" id="KW-0720">Serine protease</keyword>
<dbReference type="SUPFAM" id="SSF55383">
    <property type="entry name" value="Copper amine oxidase, domain N"/>
    <property type="match status" value="1"/>
</dbReference>
<protein>
    <recommendedName>
        <fullName evidence="2">Copper amine oxidase-like N-terminal domain-containing protein</fullName>
    </recommendedName>
</protein>
<evidence type="ECO:0000256" key="1">
    <source>
        <dbReference type="ARBA" id="ARBA00022825"/>
    </source>
</evidence>
<dbReference type="GO" id="GO:0006508">
    <property type="term" value="P:proteolysis"/>
    <property type="evidence" value="ECO:0007669"/>
    <property type="project" value="InterPro"/>
</dbReference>
<dbReference type="InterPro" id="IPR036582">
    <property type="entry name" value="Mao_N_sf"/>
</dbReference>
<accession>A0A917HTH9</accession>